<dbReference type="InterPro" id="IPR000847">
    <property type="entry name" value="LysR_HTH_N"/>
</dbReference>
<organism evidence="7 8">
    <name type="scientific">Bradyrhizobium erythrophlei</name>
    <dbReference type="NCBI Taxonomy" id="1437360"/>
    <lineage>
        <taxon>Bacteria</taxon>
        <taxon>Pseudomonadati</taxon>
        <taxon>Pseudomonadota</taxon>
        <taxon>Alphaproteobacteria</taxon>
        <taxon>Hyphomicrobiales</taxon>
        <taxon>Nitrobacteraceae</taxon>
        <taxon>Bradyrhizobium</taxon>
    </lineage>
</organism>
<evidence type="ECO:0000256" key="2">
    <source>
        <dbReference type="ARBA" id="ARBA00009437"/>
    </source>
</evidence>
<proteinExistence type="inferred from homology"/>
<gene>
    <name evidence="7" type="ORF">SAMN05444169_3588</name>
</gene>
<dbReference type="AlphaFoldDB" id="A0A1M5LP69"/>
<reference evidence="7 8" key="1">
    <citation type="submission" date="2016-11" db="EMBL/GenBank/DDBJ databases">
        <authorList>
            <person name="Jaros S."/>
            <person name="Januszkiewicz K."/>
            <person name="Wedrychowicz H."/>
        </authorList>
    </citation>
    <scope>NUCLEOTIDE SEQUENCE [LARGE SCALE GENOMIC DNA]</scope>
    <source>
        <strain evidence="7 8">GAS242</strain>
    </source>
</reference>
<dbReference type="GO" id="GO:0003700">
    <property type="term" value="F:DNA-binding transcription factor activity"/>
    <property type="evidence" value="ECO:0007669"/>
    <property type="project" value="InterPro"/>
</dbReference>
<keyword evidence="3" id="KW-0805">Transcription regulation</keyword>
<protein>
    <submittedName>
        <fullName evidence="7">DNA-binding transcriptional regulator, LysR family</fullName>
    </submittedName>
</protein>
<dbReference type="FunFam" id="1.10.10.10:FF:000001">
    <property type="entry name" value="LysR family transcriptional regulator"/>
    <property type="match status" value="1"/>
</dbReference>
<name>A0A1M5LP69_9BRAD</name>
<dbReference type="Gene3D" id="1.10.10.10">
    <property type="entry name" value="Winged helix-like DNA-binding domain superfamily/Winged helix DNA-binding domain"/>
    <property type="match status" value="1"/>
</dbReference>
<dbReference type="Pfam" id="PF03466">
    <property type="entry name" value="LysR_substrate"/>
    <property type="match status" value="1"/>
</dbReference>
<dbReference type="PROSITE" id="PS50931">
    <property type="entry name" value="HTH_LYSR"/>
    <property type="match status" value="1"/>
</dbReference>
<dbReference type="CDD" id="cd08440">
    <property type="entry name" value="PBP2_LTTR_like_4"/>
    <property type="match status" value="1"/>
</dbReference>
<comment type="similarity">
    <text evidence="2">Belongs to the LysR transcriptional regulatory family.</text>
</comment>
<evidence type="ECO:0000256" key="4">
    <source>
        <dbReference type="ARBA" id="ARBA00023125"/>
    </source>
</evidence>
<dbReference type="PANTHER" id="PTHR30419:SF8">
    <property type="entry name" value="NITROGEN ASSIMILATION TRANSCRIPTIONAL ACTIVATOR-RELATED"/>
    <property type="match status" value="1"/>
</dbReference>
<dbReference type="GO" id="GO:0005829">
    <property type="term" value="C:cytosol"/>
    <property type="evidence" value="ECO:0007669"/>
    <property type="project" value="TreeGrafter"/>
</dbReference>
<evidence type="ECO:0000256" key="3">
    <source>
        <dbReference type="ARBA" id="ARBA00023015"/>
    </source>
</evidence>
<evidence type="ECO:0000313" key="7">
    <source>
        <dbReference type="EMBL" id="SHG66887.1"/>
    </source>
</evidence>
<dbReference type="EMBL" id="LT670818">
    <property type="protein sequence ID" value="SHG66887.1"/>
    <property type="molecule type" value="Genomic_DNA"/>
</dbReference>
<dbReference type="OrthoDB" id="8437302at2"/>
<dbReference type="SUPFAM" id="SSF46785">
    <property type="entry name" value="Winged helix' DNA-binding domain"/>
    <property type="match status" value="1"/>
</dbReference>
<sequence length="317" mass="34861">MDINLRQVRAFVSVAHLKSFTRTARLLHISQPALTVQIRKLEEDLQIRLLDRNSRTVDLTRVGVELLPVFQRILHELDSVVVDTRALATTQHGVVRIAALPSFAAGMLPTVISRFRQSNPRMTFVLKDVVASRVNDSVRSGQVDLGVTGGKVADPELEILHTWQDHMHAVFPSGHPFERKRRITLEDLAEVPLILMDSETSVRAIVDAAFVAAGRLPIPACEAIYMMTAVGMVKAGLGVGILPASAKEVQAEPSLVSRLIEDTALTRQIAIIKKLKRTLPPAAQLFLDEVLKVIREPLAKGDVSKGRARKKRASLPG</sequence>
<dbReference type="RefSeq" id="WP_079567107.1">
    <property type="nucleotide sequence ID" value="NZ_LT670818.1"/>
</dbReference>
<dbReference type="PRINTS" id="PR00039">
    <property type="entry name" value="HTHLYSR"/>
</dbReference>
<dbReference type="InterPro" id="IPR050950">
    <property type="entry name" value="HTH-type_LysR_regulators"/>
</dbReference>
<accession>A0A1M5LP69</accession>
<dbReference type="SUPFAM" id="SSF53850">
    <property type="entry name" value="Periplasmic binding protein-like II"/>
    <property type="match status" value="1"/>
</dbReference>
<keyword evidence="5" id="KW-0804">Transcription</keyword>
<dbReference type="InterPro" id="IPR036390">
    <property type="entry name" value="WH_DNA-bd_sf"/>
</dbReference>
<dbReference type="InterPro" id="IPR036388">
    <property type="entry name" value="WH-like_DNA-bd_sf"/>
</dbReference>
<dbReference type="Pfam" id="PF00126">
    <property type="entry name" value="HTH_1"/>
    <property type="match status" value="1"/>
</dbReference>
<comment type="function">
    <text evidence="1">NodD regulates the expression of the nodABCFE genes which encode other nodulation proteins. NodD is also a negative regulator of its own expression. Binds flavonoids as inducers.</text>
</comment>
<dbReference type="Proteomes" id="UP000190675">
    <property type="component" value="Chromosome I"/>
</dbReference>
<dbReference type="PANTHER" id="PTHR30419">
    <property type="entry name" value="HTH-TYPE TRANSCRIPTIONAL REGULATOR YBHD"/>
    <property type="match status" value="1"/>
</dbReference>
<keyword evidence="4 7" id="KW-0238">DNA-binding</keyword>
<evidence type="ECO:0000313" key="8">
    <source>
        <dbReference type="Proteomes" id="UP000190675"/>
    </source>
</evidence>
<feature type="domain" description="HTH lysR-type" evidence="6">
    <location>
        <begin position="3"/>
        <end position="60"/>
    </location>
</feature>
<evidence type="ECO:0000259" key="6">
    <source>
        <dbReference type="PROSITE" id="PS50931"/>
    </source>
</evidence>
<dbReference type="InterPro" id="IPR005119">
    <property type="entry name" value="LysR_subst-bd"/>
</dbReference>
<dbReference type="Gene3D" id="3.40.190.290">
    <property type="match status" value="1"/>
</dbReference>
<evidence type="ECO:0000256" key="5">
    <source>
        <dbReference type="ARBA" id="ARBA00023163"/>
    </source>
</evidence>
<evidence type="ECO:0000256" key="1">
    <source>
        <dbReference type="ARBA" id="ARBA00003502"/>
    </source>
</evidence>
<dbReference type="GO" id="GO:0003677">
    <property type="term" value="F:DNA binding"/>
    <property type="evidence" value="ECO:0007669"/>
    <property type="project" value="UniProtKB-KW"/>
</dbReference>